<dbReference type="HOGENOM" id="CLU_042201_0_0_1"/>
<keyword evidence="1" id="KW-0175">Coiled coil</keyword>
<feature type="region of interest" description="Disordered" evidence="2">
    <location>
        <begin position="439"/>
        <end position="458"/>
    </location>
</feature>
<feature type="compositionally biased region" description="Polar residues" evidence="2">
    <location>
        <begin position="441"/>
        <end position="458"/>
    </location>
</feature>
<dbReference type="KEGG" id="dwi:6648972"/>
<organism evidence="3 4">
    <name type="scientific">Drosophila willistoni</name>
    <name type="common">Fruit fly</name>
    <dbReference type="NCBI Taxonomy" id="7260"/>
    <lineage>
        <taxon>Eukaryota</taxon>
        <taxon>Metazoa</taxon>
        <taxon>Ecdysozoa</taxon>
        <taxon>Arthropoda</taxon>
        <taxon>Hexapoda</taxon>
        <taxon>Insecta</taxon>
        <taxon>Pterygota</taxon>
        <taxon>Neoptera</taxon>
        <taxon>Endopterygota</taxon>
        <taxon>Diptera</taxon>
        <taxon>Brachycera</taxon>
        <taxon>Muscomorpha</taxon>
        <taxon>Ephydroidea</taxon>
        <taxon>Drosophilidae</taxon>
        <taxon>Drosophila</taxon>
        <taxon>Sophophora</taxon>
    </lineage>
</organism>
<proteinExistence type="predicted"/>
<feature type="compositionally biased region" description="Basic and acidic residues" evidence="2">
    <location>
        <begin position="134"/>
        <end position="143"/>
    </location>
</feature>
<accession>B4NE66</accession>
<feature type="compositionally biased region" description="Acidic residues" evidence="2">
    <location>
        <begin position="1"/>
        <end position="14"/>
    </location>
</feature>
<name>B4NE66_DROWI</name>
<evidence type="ECO:0000313" key="4">
    <source>
        <dbReference type="Proteomes" id="UP000007798"/>
    </source>
</evidence>
<dbReference type="AlphaFoldDB" id="B4NE66"/>
<feature type="compositionally biased region" description="Polar residues" evidence="2">
    <location>
        <begin position="374"/>
        <end position="402"/>
    </location>
</feature>
<dbReference type="SMR" id="B4NE66"/>
<dbReference type="STRING" id="7260.B4NE66"/>
<feature type="compositionally biased region" description="Basic and acidic residues" evidence="2">
    <location>
        <begin position="26"/>
        <end position="40"/>
    </location>
</feature>
<evidence type="ECO:0008006" key="5">
    <source>
        <dbReference type="Google" id="ProtNLM"/>
    </source>
</evidence>
<feature type="region of interest" description="Disordered" evidence="2">
    <location>
        <begin position="374"/>
        <end position="407"/>
    </location>
</feature>
<feature type="region of interest" description="Disordered" evidence="2">
    <location>
        <begin position="134"/>
        <end position="169"/>
    </location>
</feature>
<reference evidence="3 4" key="1">
    <citation type="journal article" date="2007" name="Nature">
        <title>Evolution of genes and genomes on the Drosophila phylogeny.</title>
        <authorList>
            <consortium name="Drosophila 12 Genomes Consortium"/>
            <person name="Clark A.G."/>
            <person name="Eisen M.B."/>
            <person name="Smith D.R."/>
            <person name="Bergman C.M."/>
            <person name="Oliver B."/>
            <person name="Markow T.A."/>
            <person name="Kaufman T.C."/>
            <person name="Kellis M."/>
            <person name="Gelbart W."/>
            <person name="Iyer V.N."/>
            <person name="Pollard D.A."/>
            <person name="Sackton T.B."/>
            <person name="Larracuente A.M."/>
            <person name="Singh N.D."/>
            <person name="Abad J.P."/>
            <person name="Abt D.N."/>
            <person name="Adryan B."/>
            <person name="Aguade M."/>
            <person name="Akashi H."/>
            <person name="Anderson W.W."/>
            <person name="Aquadro C.F."/>
            <person name="Ardell D.H."/>
            <person name="Arguello R."/>
            <person name="Artieri C.G."/>
            <person name="Barbash D.A."/>
            <person name="Barker D."/>
            <person name="Barsanti P."/>
            <person name="Batterham P."/>
            <person name="Batzoglou S."/>
            <person name="Begun D."/>
            <person name="Bhutkar A."/>
            <person name="Blanco E."/>
            <person name="Bosak S.A."/>
            <person name="Bradley R.K."/>
            <person name="Brand A.D."/>
            <person name="Brent M.R."/>
            <person name="Brooks A.N."/>
            <person name="Brown R.H."/>
            <person name="Butlin R.K."/>
            <person name="Caggese C."/>
            <person name="Calvi B.R."/>
            <person name="Bernardo de Carvalho A."/>
            <person name="Caspi A."/>
            <person name="Castrezana S."/>
            <person name="Celniker S.E."/>
            <person name="Chang J.L."/>
            <person name="Chapple C."/>
            <person name="Chatterji S."/>
            <person name="Chinwalla A."/>
            <person name="Civetta A."/>
            <person name="Clifton S.W."/>
            <person name="Comeron J.M."/>
            <person name="Costello J.C."/>
            <person name="Coyne J.A."/>
            <person name="Daub J."/>
            <person name="David R.G."/>
            <person name="Delcher A.L."/>
            <person name="Delehaunty K."/>
            <person name="Do C.B."/>
            <person name="Ebling H."/>
            <person name="Edwards K."/>
            <person name="Eickbush T."/>
            <person name="Evans J.D."/>
            <person name="Filipski A."/>
            <person name="Findeiss S."/>
            <person name="Freyhult E."/>
            <person name="Fulton L."/>
            <person name="Fulton R."/>
            <person name="Garcia A.C."/>
            <person name="Gardiner A."/>
            <person name="Garfield D.A."/>
            <person name="Garvin B.E."/>
            <person name="Gibson G."/>
            <person name="Gilbert D."/>
            <person name="Gnerre S."/>
            <person name="Godfrey J."/>
            <person name="Good R."/>
            <person name="Gotea V."/>
            <person name="Gravely B."/>
            <person name="Greenberg A.J."/>
            <person name="Griffiths-Jones S."/>
            <person name="Gross S."/>
            <person name="Guigo R."/>
            <person name="Gustafson E.A."/>
            <person name="Haerty W."/>
            <person name="Hahn M.W."/>
            <person name="Halligan D.L."/>
            <person name="Halpern A.L."/>
            <person name="Halter G.M."/>
            <person name="Han M.V."/>
            <person name="Heger A."/>
            <person name="Hillier L."/>
            <person name="Hinrichs A.S."/>
            <person name="Holmes I."/>
            <person name="Hoskins R.A."/>
            <person name="Hubisz M.J."/>
            <person name="Hultmark D."/>
            <person name="Huntley M.A."/>
            <person name="Jaffe D.B."/>
            <person name="Jagadeeshan S."/>
            <person name="Jeck W.R."/>
            <person name="Johnson J."/>
            <person name="Jones C.D."/>
            <person name="Jordan W.C."/>
            <person name="Karpen G.H."/>
            <person name="Kataoka E."/>
            <person name="Keightley P.D."/>
            <person name="Kheradpour P."/>
            <person name="Kirkness E.F."/>
            <person name="Koerich L.B."/>
            <person name="Kristiansen K."/>
            <person name="Kudrna D."/>
            <person name="Kulathinal R.J."/>
            <person name="Kumar S."/>
            <person name="Kwok R."/>
            <person name="Lander E."/>
            <person name="Langley C.H."/>
            <person name="Lapoint R."/>
            <person name="Lazzaro B.P."/>
            <person name="Lee S.J."/>
            <person name="Levesque L."/>
            <person name="Li R."/>
            <person name="Lin C.F."/>
            <person name="Lin M.F."/>
            <person name="Lindblad-Toh K."/>
            <person name="Llopart A."/>
            <person name="Long M."/>
            <person name="Low L."/>
            <person name="Lozovsky E."/>
            <person name="Lu J."/>
            <person name="Luo M."/>
            <person name="Machado C.A."/>
            <person name="Makalowski W."/>
            <person name="Marzo M."/>
            <person name="Matsuda M."/>
            <person name="Matzkin L."/>
            <person name="McAllister B."/>
            <person name="McBride C.S."/>
            <person name="McKernan B."/>
            <person name="McKernan K."/>
            <person name="Mendez-Lago M."/>
            <person name="Minx P."/>
            <person name="Mollenhauer M.U."/>
            <person name="Montooth K."/>
            <person name="Mount S.M."/>
            <person name="Mu X."/>
            <person name="Myers E."/>
            <person name="Negre B."/>
            <person name="Newfeld S."/>
            <person name="Nielsen R."/>
            <person name="Noor M.A."/>
            <person name="O'Grady P."/>
            <person name="Pachter L."/>
            <person name="Papaceit M."/>
            <person name="Parisi M.J."/>
            <person name="Parisi M."/>
            <person name="Parts L."/>
            <person name="Pedersen J.S."/>
            <person name="Pesole G."/>
            <person name="Phillippy A.M."/>
            <person name="Ponting C.P."/>
            <person name="Pop M."/>
            <person name="Porcelli D."/>
            <person name="Powell J.R."/>
            <person name="Prohaska S."/>
            <person name="Pruitt K."/>
            <person name="Puig M."/>
            <person name="Quesneville H."/>
            <person name="Ram K.R."/>
            <person name="Rand D."/>
            <person name="Rasmussen M.D."/>
            <person name="Reed L.K."/>
            <person name="Reenan R."/>
            <person name="Reily A."/>
            <person name="Remington K.A."/>
            <person name="Rieger T.T."/>
            <person name="Ritchie M.G."/>
            <person name="Robin C."/>
            <person name="Rogers Y.H."/>
            <person name="Rohde C."/>
            <person name="Rozas J."/>
            <person name="Rubenfield M.J."/>
            <person name="Ruiz A."/>
            <person name="Russo S."/>
            <person name="Salzberg S.L."/>
            <person name="Sanchez-Gracia A."/>
            <person name="Saranga D.J."/>
            <person name="Sato H."/>
            <person name="Schaeffer S.W."/>
            <person name="Schatz M.C."/>
            <person name="Schlenke T."/>
            <person name="Schwartz R."/>
            <person name="Segarra C."/>
            <person name="Singh R.S."/>
            <person name="Sirot L."/>
            <person name="Sirota M."/>
            <person name="Sisneros N.B."/>
            <person name="Smith C.D."/>
            <person name="Smith T.F."/>
            <person name="Spieth J."/>
            <person name="Stage D.E."/>
            <person name="Stark A."/>
            <person name="Stephan W."/>
            <person name="Strausberg R.L."/>
            <person name="Strempel S."/>
            <person name="Sturgill D."/>
            <person name="Sutton G."/>
            <person name="Sutton G.G."/>
            <person name="Tao W."/>
            <person name="Teichmann S."/>
            <person name="Tobari Y.N."/>
            <person name="Tomimura Y."/>
            <person name="Tsolas J.M."/>
            <person name="Valente V.L."/>
            <person name="Venter E."/>
            <person name="Venter J.C."/>
            <person name="Vicario S."/>
            <person name="Vieira F.G."/>
            <person name="Vilella A.J."/>
            <person name="Villasante A."/>
            <person name="Walenz B."/>
            <person name="Wang J."/>
            <person name="Wasserman M."/>
            <person name="Watts T."/>
            <person name="Wilson D."/>
            <person name="Wilson R.K."/>
            <person name="Wing R.A."/>
            <person name="Wolfner M.F."/>
            <person name="Wong A."/>
            <person name="Wong G.K."/>
            <person name="Wu C.I."/>
            <person name="Wu G."/>
            <person name="Yamamoto D."/>
            <person name="Yang H.P."/>
            <person name="Yang S.P."/>
            <person name="Yorke J.A."/>
            <person name="Yoshida K."/>
            <person name="Zdobnov E."/>
            <person name="Zhang P."/>
            <person name="Zhang Y."/>
            <person name="Zimin A.V."/>
            <person name="Baldwin J."/>
            <person name="Abdouelleil A."/>
            <person name="Abdulkadir J."/>
            <person name="Abebe A."/>
            <person name="Abera B."/>
            <person name="Abreu J."/>
            <person name="Acer S.C."/>
            <person name="Aftuck L."/>
            <person name="Alexander A."/>
            <person name="An P."/>
            <person name="Anderson E."/>
            <person name="Anderson S."/>
            <person name="Arachi H."/>
            <person name="Azer M."/>
            <person name="Bachantsang P."/>
            <person name="Barry A."/>
            <person name="Bayul T."/>
            <person name="Berlin A."/>
            <person name="Bessette D."/>
            <person name="Bloom T."/>
            <person name="Blye J."/>
            <person name="Boguslavskiy L."/>
            <person name="Bonnet C."/>
            <person name="Boukhgalter B."/>
            <person name="Bourzgui I."/>
            <person name="Brown A."/>
            <person name="Cahill P."/>
            <person name="Channer S."/>
            <person name="Cheshatsang Y."/>
            <person name="Chuda L."/>
            <person name="Citroen M."/>
            <person name="Collymore A."/>
            <person name="Cooke P."/>
            <person name="Costello M."/>
            <person name="D'Aco K."/>
            <person name="Daza R."/>
            <person name="De Haan G."/>
            <person name="DeGray S."/>
            <person name="DeMaso C."/>
            <person name="Dhargay N."/>
            <person name="Dooley K."/>
            <person name="Dooley E."/>
            <person name="Doricent M."/>
            <person name="Dorje P."/>
            <person name="Dorjee K."/>
            <person name="Dupes A."/>
            <person name="Elong R."/>
            <person name="Falk J."/>
            <person name="Farina A."/>
            <person name="Faro S."/>
            <person name="Ferguson D."/>
            <person name="Fisher S."/>
            <person name="Foley C.D."/>
            <person name="Franke A."/>
            <person name="Friedrich D."/>
            <person name="Gadbois L."/>
            <person name="Gearin G."/>
            <person name="Gearin C.R."/>
            <person name="Giannoukos G."/>
            <person name="Goode T."/>
            <person name="Graham J."/>
            <person name="Grandbois E."/>
            <person name="Grewal S."/>
            <person name="Gyaltsen K."/>
            <person name="Hafez N."/>
            <person name="Hagos B."/>
            <person name="Hall J."/>
            <person name="Henson C."/>
            <person name="Hollinger A."/>
            <person name="Honan T."/>
            <person name="Huard M.D."/>
            <person name="Hughes L."/>
            <person name="Hurhula B."/>
            <person name="Husby M.E."/>
            <person name="Kamat A."/>
            <person name="Kanga B."/>
            <person name="Kashin S."/>
            <person name="Khazanovich D."/>
            <person name="Kisner P."/>
            <person name="Lance K."/>
            <person name="Lara M."/>
            <person name="Lee W."/>
            <person name="Lennon N."/>
            <person name="Letendre F."/>
            <person name="LeVine R."/>
            <person name="Lipovsky A."/>
            <person name="Liu X."/>
            <person name="Liu J."/>
            <person name="Liu S."/>
            <person name="Lokyitsang T."/>
            <person name="Lokyitsang Y."/>
            <person name="Lubonja R."/>
            <person name="Lui A."/>
            <person name="MacDonald P."/>
            <person name="Magnisalis V."/>
            <person name="Maru K."/>
            <person name="Matthews C."/>
            <person name="McCusker W."/>
            <person name="McDonough S."/>
            <person name="Mehta T."/>
            <person name="Meldrim J."/>
            <person name="Meneus L."/>
            <person name="Mihai O."/>
            <person name="Mihalev A."/>
            <person name="Mihova T."/>
            <person name="Mittelman R."/>
            <person name="Mlenga V."/>
            <person name="Montmayeur A."/>
            <person name="Mulrain L."/>
            <person name="Navidi A."/>
            <person name="Naylor J."/>
            <person name="Negash T."/>
            <person name="Nguyen T."/>
            <person name="Nguyen N."/>
            <person name="Nicol R."/>
            <person name="Norbu C."/>
            <person name="Norbu N."/>
            <person name="Novod N."/>
            <person name="O'Neill B."/>
            <person name="Osman S."/>
            <person name="Markiewicz E."/>
            <person name="Oyono O.L."/>
            <person name="Patti C."/>
            <person name="Phunkhang P."/>
            <person name="Pierre F."/>
            <person name="Priest M."/>
            <person name="Raghuraman S."/>
            <person name="Rege F."/>
            <person name="Reyes R."/>
            <person name="Rise C."/>
            <person name="Rogov P."/>
            <person name="Ross K."/>
            <person name="Ryan E."/>
            <person name="Settipalli S."/>
            <person name="Shea T."/>
            <person name="Sherpa N."/>
            <person name="Shi L."/>
            <person name="Shih D."/>
            <person name="Sparrow T."/>
            <person name="Spaulding J."/>
            <person name="Stalker J."/>
            <person name="Stange-Thomann N."/>
            <person name="Stavropoulos S."/>
            <person name="Stone C."/>
            <person name="Strader C."/>
            <person name="Tesfaye S."/>
            <person name="Thomson T."/>
            <person name="Thoulutsang Y."/>
            <person name="Thoulutsang D."/>
            <person name="Topham K."/>
            <person name="Topping I."/>
            <person name="Tsamla T."/>
            <person name="Vassiliev H."/>
            <person name="Vo A."/>
            <person name="Wangchuk T."/>
            <person name="Wangdi T."/>
            <person name="Weiand M."/>
            <person name="Wilkinson J."/>
            <person name="Wilson A."/>
            <person name="Yadav S."/>
            <person name="Young G."/>
            <person name="Yu Q."/>
            <person name="Zembek L."/>
            <person name="Zhong D."/>
            <person name="Zimmer A."/>
            <person name="Zwirko Z."/>
            <person name="Jaffe D.B."/>
            <person name="Alvarez P."/>
            <person name="Brockman W."/>
            <person name="Butler J."/>
            <person name="Chin C."/>
            <person name="Gnerre S."/>
            <person name="Grabherr M."/>
            <person name="Kleber M."/>
            <person name="Mauceli E."/>
            <person name="MacCallum I."/>
        </authorList>
    </citation>
    <scope>NUCLEOTIDE SEQUENCE [LARGE SCALE GENOMIC DNA]</scope>
    <source>
        <strain evidence="4">Tucson 14030-0811.24</strain>
    </source>
</reference>
<feature type="coiled-coil region" evidence="1">
    <location>
        <begin position="208"/>
        <end position="242"/>
    </location>
</feature>
<evidence type="ECO:0000313" key="3">
    <source>
        <dbReference type="EMBL" id="EDW82035.2"/>
    </source>
</evidence>
<feature type="compositionally biased region" description="Acidic residues" evidence="2">
    <location>
        <begin position="75"/>
        <end position="85"/>
    </location>
</feature>
<sequence length="529" mass="59534">MSLDDESFPADELFDQLSPHVPKRHFQQDFKEHHQPEAFERNAPPFFFNDCSEENSFDEPNKSAKTCVSDPVGLDQDDDQYDDEGNPTNIDNGKTNPQLGNGHSSKSKSFQDIHSVYTKRRYAHVTSKVAKYISDIDKQDQQRRSSSNKIQHHSSMPETLTPTNSNPVRDSLRIVNLSNFLDDGDEMHKSNESLATGSAMKIHDVIEFERLVNENEEMLNEKAQLQNEKERLQSYCNYLQDRFDKKAMETMMLRKNFDIIRNELTNSKDKLKRQQIHGHSMVSLVHHPLSGIERSTQTERNLEIASSSSSRISNLSDLPVVTPHPNLHLNNLTYDSSVGSIEIALLSVAPANPNPRKMNIQPLSLNFSNDSVEVNNNAAHGSSSRPGSSNRTESSQPSSNDSAIDIDRSPFYGGNCEGTYFFDKGNNRVVKLANLLPLNPSGKNNKRATTTNNSDRNTNLLDQSLISTQGVPLMRSKPSLGTRLLRLFGPCTRCHDPHNQSANASSVTYTVSLPLLDDETYNRSRNRNM</sequence>
<evidence type="ECO:0000256" key="2">
    <source>
        <dbReference type="SAM" id="MobiDB-lite"/>
    </source>
</evidence>
<feature type="compositionally biased region" description="Polar residues" evidence="2">
    <location>
        <begin position="86"/>
        <end position="108"/>
    </location>
</feature>
<dbReference type="OrthoDB" id="8062421at2759"/>
<feature type="region of interest" description="Disordered" evidence="2">
    <location>
        <begin position="1"/>
        <end position="108"/>
    </location>
</feature>
<dbReference type="FunCoup" id="B4NE66">
    <property type="interactions" value="18"/>
</dbReference>
<feature type="compositionally biased region" description="Polar residues" evidence="2">
    <location>
        <begin position="144"/>
        <end position="168"/>
    </location>
</feature>
<dbReference type="InParanoid" id="B4NE66"/>
<keyword evidence="4" id="KW-1185">Reference proteome</keyword>
<dbReference type="Proteomes" id="UP000007798">
    <property type="component" value="Unassembled WGS sequence"/>
</dbReference>
<evidence type="ECO:0000256" key="1">
    <source>
        <dbReference type="SAM" id="Coils"/>
    </source>
</evidence>
<dbReference type="eggNOG" id="ENOG502TB8W">
    <property type="taxonomic scope" value="Eukaryota"/>
</dbReference>
<dbReference type="EMBL" id="CH964239">
    <property type="protein sequence ID" value="EDW82035.2"/>
    <property type="molecule type" value="Genomic_DNA"/>
</dbReference>
<gene>
    <name evidence="3" type="primary">Dwil\GK25586</name>
    <name evidence="3" type="ORF">Dwil_GK25586</name>
</gene>
<protein>
    <recommendedName>
        <fullName evidence="5">Protein swallow</fullName>
    </recommendedName>
</protein>